<reference evidence="8" key="1">
    <citation type="submission" date="2016-06" db="UniProtKB">
        <authorList>
            <consortium name="WormBaseParasite"/>
        </authorList>
    </citation>
    <scope>IDENTIFICATION</scope>
</reference>
<dbReference type="WBParaSite" id="SCUD_0002157201-mRNA-1">
    <property type="protein sequence ID" value="SCUD_0002157201-mRNA-1"/>
    <property type="gene ID" value="SCUD_0002157201"/>
</dbReference>
<dbReference type="InterPro" id="IPR045864">
    <property type="entry name" value="aa-tRNA-synth_II/BPL/LPL"/>
</dbReference>
<name>A0A183L2L5_9TREM</name>
<dbReference type="EMBL" id="UZAK01046832">
    <property type="protein sequence ID" value="VDP75819.1"/>
    <property type="molecule type" value="Genomic_DNA"/>
</dbReference>
<dbReference type="Proteomes" id="UP000279833">
    <property type="component" value="Unassembled WGS sequence"/>
</dbReference>
<evidence type="ECO:0000256" key="2">
    <source>
        <dbReference type="ARBA" id="ARBA00022741"/>
    </source>
</evidence>
<evidence type="ECO:0000256" key="1">
    <source>
        <dbReference type="ARBA" id="ARBA00022598"/>
    </source>
</evidence>
<dbReference type="Gene3D" id="3.30.930.10">
    <property type="entry name" value="Bira Bifunctional Protein, Domain 2"/>
    <property type="match status" value="1"/>
</dbReference>
<keyword evidence="1" id="KW-0436">Ligase</keyword>
<dbReference type="STRING" id="6186.A0A183L2L5"/>
<dbReference type="GO" id="GO:0006430">
    <property type="term" value="P:lysyl-tRNA aminoacylation"/>
    <property type="evidence" value="ECO:0007669"/>
    <property type="project" value="TreeGrafter"/>
</dbReference>
<gene>
    <name evidence="6" type="ORF">SCUD_LOCUS21569</name>
</gene>
<keyword evidence="2" id="KW-0547">Nucleotide-binding</keyword>
<protein>
    <submittedName>
        <fullName evidence="8">AA_TRNA_LIGASE_II domain-containing protein</fullName>
    </submittedName>
</protein>
<accession>A0A183L2L5</accession>
<dbReference type="InterPro" id="IPR006195">
    <property type="entry name" value="aa-tRNA-synth_II"/>
</dbReference>
<evidence type="ECO:0000256" key="4">
    <source>
        <dbReference type="SAM" id="MobiDB-lite"/>
    </source>
</evidence>
<dbReference type="GO" id="GO:0005829">
    <property type="term" value="C:cytosol"/>
    <property type="evidence" value="ECO:0007669"/>
    <property type="project" value="TreeGrafter"/>
</dbReference>
<dbReference type="GO" id="GO:0000049">
    <property type="term" value="F:tRNA binding"/>
    <property type="evidence" value="ECO:0007669"/>
    <property type="project" value="TreeGrafter"/>
</dbReference>
<evidence type="ECO:0000256" key="3">
    <source>
        <dbReference type="ARBA" id="ARBA00022840"/>
    </source>
</evidence>
<feature type="region of interest" description="Disordered" evidence="4">
    <location>
        <begin position="151"/>
        <end position="206"/>
    </location>
</feature>
<organism evidence="8">
    <name type="scientific">Schistosoma curassoni</name>
    <dbReference type="NCBI Taxonomy" id="6186"/>
    <lineage>
        <taxon>Eukaryota</taxon>
        <taxon>Metazoa</taxon>
        <taxon>Spiralia</taxon>
        <taxon>Lophotrochozoa</taxon>
        <taxon>Platyhelminthes</taxon>
        <taxon>Trematoda</taxon>
        <taxon>Digenea</taxon>
        <taxon>Strigeidida</taxon>
        <taxon>Schistosomatoidea</taxon>
        <taxon>Schistosomatidae</taxon>
        <taxon>Schistosoma</taxon>
    </lineage>
</organism>
<keyword evidence="7" id="KW-1185">Reference proteome</keyword>
<evidence type="ECO:0000313" key="8">
    <source>
        <dbReference type="WBParaSite" id="SCUD_0002157201-mRNA-1"/>
    </source>
</evidence>
<dbReference type="GO" id="GO:0005524">
    <property type="term" value="F:ATP binding"/>
    <property type="evidence" value="ECO:0007669"/>
    <property type="project" value="InterPro"/>
</dbReference>
<feature type="compositionally biased region" description="Basic residues" evidence="4">
    <location>
        <begin position="197"/>
        <end position="206"/>
    </location>
</feature>
<dbReference type="AlphaFoldDB" id="A0A183L2L5"/>
<evidence type="ECO:0000313" key="6">
    <source>
        <dbReference type="EMBL" id="VDP75819.1"/>
    </source>
</evidence>
<evidence type="ECO:0000313" key="7">
    <source>
        <dbReference type="Proteomes" id="UP000279833"/>
    </source>
</evidence>
<feature type="domain" description="Aminoacyl-transfer RNA synthetases class-II family profile" evidence="5">
    <location>
        <begin position="1"/>
        <end position="107"/>
    </location>
</feature>
<keyword evidence="3" id="KW-0067">ATP-binding</keyword>
<evidence type="ECO:0000259" key="5">
    <source>
        <dbReference type="PROSITE" id="PS50862"/>
    </source>
</evidence>
<feature type="compositionally biased region" description="Low complexity" evidence="4">
    <location>
        <begin position="152"/>
        <end position="165"/>
    </location>
</feature>
<sequence>MSPLAKEHRSRPGLTERFELFMLNKELCNAYTELNDPVVQRERFLEQAKDKAAGDAEAMVTDEQFLTALGYGLPPTAGWGLGIDRLTMFLTNTNNIKEVILFPAMKPEANSAAPLNPMSEKPQDNKSSVSVNSYIPAELLSNTENLPDNTVLLDSSNLSPKSSLSPQIKVSPIPTSKTQNSPSQETSETPPSSTGKGGKKKKGRRS</sequence>
<dbReference type="InterPro" id="IPR004364">
    <property type="entry name" value="Aa-tRNA-synt_II"/>
</dbReference>
<dbReference type="GO" id="GO:0004824">
    <property type="term" value="F:lysine-tRNA ligase activity"/>
    <property type="evidence" value="ECO:0007669"/>
    <property type="project" value="TreeGrafter"/>
</dbReference>
<dbReference type="PANTHER" id="PTHR42918">
    <property type="entry name" value="LYSYL-TRNA SYNTHETASE"/>
    <property type="match status" value="1"/>
</dbReference>
<feature type="compositionally biased region" description="Low complexity" evidence="4">
    <location>
        <begin position="181"/>
        <end position="194"/>
    </location>
</feature>
<dbReference type="PANTHER" id="PTHR42918:SF9">
    <property type="entry name" value="LYSINE--TRNA LIGASE"/>
    <property type="match status" value="1"/>
</dbReference>
<dbReference type="Pfam" id="PF00152">
    <property type="entry name" value="tRNA-synt_2"/>
    <property type="match status" value="1"/>
</dbReference>
<reference evidence="6 7" key="2">
    <citation type="submission" date="2018-11" db="EMBL/GenBank/DDBJ databases">
        <authorList>
            <consortium name="Pathogen Informatics"/>
        </authorList>
    </citation>
    <scope>NUCLEOTIDE SEQUENCE [LARGE SCALE GENOMIC DNA]</scope>
    <source>
        <strain evidence="6">Dakar</strain>
        <strain evidence="7">Dakar, Senegal</strain>
    </source>
</reference>
<dbReference type="SUPFAM" id="SSF55681">
    <property type="entry name" value="Class II aaRS and biotin synthetases"/>
    <property type="match status" value="1"/>
</dbReference>
<proteinExistence type="predicted"/>
<dbReference type="PROSITE" id="PS50862">
    <property type="entry name" value="AA_TRNA_LIGASE_II"/>
    <property type="match status" value="1"/>
</dbReference>